<dbReference type="EMBL" id="JBHSXX010000001">
    <property type="protein sequence ID" value="MFC6871246.1"/>
    <property type="molecule type" value="Genomic_DNA"/>
</dbReference>
<keyword evidence="1" id="KW-0812">Transmembrane</keyword>
<protein>
    <submittedName>
        <fullName evidence="2">Uncharacterized protein</fullName>
    </submittedName>
</protein>
<proteinExistence type="predicted"/>
<keyword evidence="3" id="KW-1185">Reference proteome</keyword>
<accession>A0ABW2C7C5</accession>
<feature type="transmembrane region" description="Helical" evidence="1">
    <location>
        <begin position="6"/>
        <end position="34"/>
    </location>
</feature>
<keyword evidence="1" id="KW-1133">Transmembrane helix</keyword>
<dbReference type="RefSeq" id="WP_345404299.1">
    <property type="nucleotide sequence ID" value="NZ_BAABLA010000117.1"/>
</dbReference>
<sequence>MRLTVAITLVIVAMLVGNALFLVAAVIGAAALVVAGPAQWARFRAALHAPGAGQSPTGALPPDDDPDFLRWLTERNQRQRGDDVT</sequence>
<name>A0ABW2C7C5_9PSEU</name>
<keyword evidence="1" id="KW-0472">Membrane</keyword>
<gene>
    <name evidence="2" type="ORF">ACFQGD_29400</name>
</gene>
<evidence type="ECO:0000256" key="1">
    <source>
        <dbReference type="SAM" id="Phobius"/>
    </source>
</evidence>
<evidence type="ECO:0000313" key="2">
    <source>
        <dbReference type="EMBL" id="MFC6871246.1"/>
    </source>
</evidence>
<reference evidence="3" key="1">
    <citation type="journal article" date="2019" name="Int. J. Syst. Evol. Microbiol.">
        <title>The Global Catalogue of Microorganisms (GCM) 10K type strain sequencing project: providing services to taxonomists for standard genome sequencing and annotation.</title>
        <authorList>
            <consortium name="The Broad Institute Genomics Platform"/>
            <consortium name="The Broad Institute Genome Sequencing Center for Infectious Disease"/>
            <person name="Wu L."/>
            <person name="Ma J."/>
        </authorList>
    </citation>
    <scope>NUCLEOTIDE SEQUENCE [LARGE SCALE GENOMIC DNA]</scope>
    <source>
        <strain evidence="3">KCTC 32255</strain>
    </source>
</reference>
<organism evidence="2 3">
    <name type="scientific">Haloechinothrix salitolerans</name>
    <dbReference type="NCBI Taxonomy" id="926830"/>
    <lineage>
        <taxon>Bacteria</taxon>
        <taxon>Bacillati</taxon>
        <taxon>Actinomycetota</taxon>
        <taxon>Actinomycetes</taxon>
        <taxon>Pseudonocardiales</taxon>
        <taxon>Pseudonocardiaceae</taxon>
        <taxon>Haloechinothrix</taxon>
    </lineage>
</organism>
<evidence type="ECO:0000313" key="3">
    <source>
        <dbReference type="Proteomes" id="UP001596337"/>
    </source>
</evidence>
<dbReference type="Proteomes" id="UP001596337">
    <property type="component" value="Unassembled WGS sequence"/>
</dbReference>
<comment type="caution">
    <text evidence="2">The sequence shown here is derived from an EMBL/GenBank/DDBJ whole genome shotgun (WGS) entry which is preliminary data.</text>
</comment>